<dbReference type="EMBL" id="CM047943">
    <property type="protein sequence ID" value="KAI9900082.1"/>
    <property type="molecule type" value="Genomic_DNA"/>
</dbReference>
<accession>A0ACC0V140</accession>
<reference evidence="1" key="1">
    <citation type="submission" date="2022-10" db="EMBL/GenBank/DDBJ databases">
        <title>Complete Genome of Trichothecium roseum strain YXFP-22015, a Plant Pathogen Isolated from Citrus.</title>
        <authorList>
            <person name="Wang Y."/>
            <person name="Zhu L."/>
        </authorList>
    </citation>
    <scope>NUCLEOTIDE SEQUENCE</scope>
    <source>
        <strain evidence="1">YXFP-22015</strain>
    </source>
</reference>
<comment type="caution">
    <text evidence="1">The sequence shown here is derived from an EMBL/GenBank/DDBJ whole genome shotgun (WGS) entry which is preliminary data.</text>
</comment>
<name>A0ACC0V140_9HYPO</name>
<sequence>MLGLKKSGMEVSAVEKPKRTWSTRRKLLIALGALIVIIALAVGLGVGLTRGDGGDDDDGDDNQNEIPPSGPNRTAIWKPEAGISWQIVLQKPIDLSSSDNDLSPDVEVYDIDAVDNSYETISLLQKMGKKVICYFSAGTYENWRHDKDDFDEEDIGNPLDEWEGERWLNVSSPRVHDIMKKRIHDAWAVGCDAIDPDNVDGYQNDNGLDLTSQHAVDYMRFLADEAKSYKMAIGLKNAGDIIPRVIDFIDFSVNEQCIEYSECETFAPFIEANKPVFNIEYPSGVPKISSSVRKEICSQKGKAEGTKGFSTVIKKLILDGWVEYCDGETYETEILSS</sequence>
<evidence type="ECO:0000313" key="2">
    <source>
        <dbReference type="Proteomes" id="UP001163324"/>
    </source>
</evidence>
<gene>
    <name evidence="1" type="ORF">N3K66_004344</name>
</gene>
<evidence type="ECO:0000313" key="1">
    <source>
        <dbReference type="EMBL" id="KAI9900082.1"/>
    </source>
</evidence>
<proteinExistence type="predicted"/>
<keyword evidence="2" id="KW-1185">Reference proteome</keyword>
<organism evidence="1 2">
    <name type="scientific">Trichothecium roseum</name>
    <dbReference type="NCBI Taxonomy" id="47278"/>
    <lineage>
        <taxon>Eukaryota</taxon>
        <taxon>Fungi</taxon>
        <taxon>Dikarya</taxon>
        <taxon>Ascomycota</taxon>
        <taxon>Pezizomycotina</taxon>
        <taxon>Sordariomycetes</taxon>
        <taxon>Hypocreomycetidae</taxon>
        <taxon>Hypocreales</taxon>
        <taxon>Hypocreales incertae sedis</taxon>
        <taxon>Trichothecium</taxon>
    </lineage>
</organism>
<protein>
    <submittedName>
        <fullName evidence="1">Uncharacterized protein</fullName>
    </submittedName>
</protein>
<dbReference type="Proteomes" id="UP001163324">
    <property type="component" value="Chromosome 4"/>
</dbReference>